<dbReference type="PANTHER" id="PTHR30204:SF67">
    <property type="entry name" value="HTH-TYPE TRANSCRIPTIONAL REGULATOR MLRA-RELATED"/>
    <property type="match status" value="1"/>
</dbReference>
<dbReference type="InterPro" id="IPR019278">
    <property type="entry name" value="DICT_dom"/>
</dbReference>
<proteinExistence type="predicted"/>
<evidence type="ECO:0000256" key="3">
    <source>
        <dbReference type="ARBA" id="ARBA00023163"/>
    </source>
</evidence>
<feature type="domain" description="HTH merR-type" evidence="4">
    <location>
        <begin position="8"/>
        <end position="77"/>
    </location>
</feature>
<evidence type="ECO:0000256" key="1">
    <source>
        <dbReference type="ARBA" id="ARBA00023015"/>
    </source>
</evidence>
<reference evidence="5 6" key="1">
    <citation type="submission" date="2022-01" db="EMBL/GenBank/DDBJ databases">
        <title>Nocardioides sp. nov., an actinomycete isolated from mining soil.</title>
        <authorList>
            <person name="Liu L."/>
        </authorList>
    </citation>
    <scope>NUCLEOTIDE SEQUENCE [LARGE SCALE GENOMIC DNA]</scope>
    <source>
        <strain evidence="5 6">KLBMP 9356</strain>
    </source>
</reference>
<dbReference type="CDD" id="cd00592">
    <property type="entry name" value="HTH_MerR-like"/>
    <property type="match status" value="1"/>
</dbReference>
<comment type="caution">
    <text evidence="5">The sequence shown here is derived from an EMBL/GenBank/DDBJ whole genome shotgun (WGS) entry which is preliminary data.</text>
</comment>
<keyword evidence="6" id="KW-1185">Reference proteome</keyword>
<dbReference type="SUPFAM" id="SSF46955">
    <property type="entry name" value="Putative DNA-binding domain"/>
    <property type="match status" value="1"/>
</dbReference>
<dbReference type="InterPro" id="IPR000551">
    <property type="entry name" value="MerR-type_HTH_dom"/>
</dbReference>
<organism evidence="5 6">
    <name type="scientific">Nocardioides potassii</name>
    <dbReference type="NCBI Taxonomy" id="2911371"/>
    <lineage>
        <taxon>Bacteria</taxon>
        <taxon>Bacillati</taxon>
        <taxon>Actinomycetota</taxon>
        <taxon>Actinomycetes</taxon>
        <taxon>Propionibacteriales</taxon>
        <taxon>Nocardioidaceae</taxon>
        <taxon>Nocardioides</taxon>
    </lineage>
</organism>
<dbReference type="Proteomes" id="UP001201161">
    <property type="component" value="Unassembled WGS sequence"/>
</dbReference>
<evidence type="ECO:0000313" key="5">
    <source>
        <dbReference type="EMBL" id="MCF6378181.1"/>
    </source>
</evidence>
<dbReference type="EMBL" id="JAKJHZ010000007">
    <property type="protein sequence ID" value="MCF6378181.1"/>
    <property type="molecule type" value="Genomic_DNA"/>
</dbReference>
<protein>
    <submittedName>
        <fullName evidence="5">MerR family transcriptional regulator</fullName>
    </submittedName>
</protein>
<evidence type="ECO:0000259" key="4">
    <source>
        <dbReference type="PROSITE" id="PS50937"/>
    </source>
</evidence>
<dbReference type="Pfam" id="PF13411">
    <property type="entry name" value="MerR_1"/>
    <property type="match status" value="1"/>
</dbReference>
<dbReference type="Gene3D" id="1.10.1660.10">
    <property type="match status" value="1"/>
</dbReference>
<accession>A0ABS9HD02</accession>
<dbReference type="InterPro" id="IPR047057">
    <property type="entry name" value="MerR_fam"/>
</dbReference>
<dbReference type="PROSITE" id="PS50937">
    <property type="entry name" value="HTH_MERR_2"/>
    <property type="match status" value="1"/>
</dbReference>
<keyword evidence="2" id="KW-0238">DNA-binding</keyword>
<keyword evidence="1" id="KW-0805">Transcription regulation</keyword>
<dbReference type="RefSeq" id="WP_236401932.1">
    <property type="nucleotide sequence ID" value="NZ_JAKJHZ010000007.1"/>
</dbReference>
<evidence type="ECO:0000256" key="2">
    <source>
        <dbReference type="ARBA" id="ARBA00023125"/>
    </source>
</evidence>
<name>A0ABS9HD02_9ACTN</name>
<dbReference type="PANTHER" id="PTHR30204">
    <property type="entry name" value="REDOX-CYCLING DRUG-SENSING TRANSCRIPTIONAL ACTIVATOR SOXR"/>
    <property type="match status" value="1"/>
</dbReference>
<dbReference type="InterPro" id="IPR009061">
    <property type="entry name" value="DNA-bd_dom_put_sf"/>
</dbReference>
<dbReference type="SMART" id="SM00422">
    <property type="entry name" value="HTH_MERR"/>
    <property type="match status" value="1"/>
</dbReference>
<keyword evidence="3" id="KW-0804">Transcription</keyword>
<dbReference type="Pfam" id="PF10069">
    <property type="entry name" value="DICT"/>
    <property type="match status" value="1"/>
</dbReference>
<evidence type="ECO:0000313" key="6">
    <source>
        <dbReference type="Proteomes" id="UP001201161"/>
    </source>
</evidence>
<gene>
    <name evidence="5" type="ORF">L2K70_11265</name>
</gene>
<sequence length="291" mass="31677">MTSGSAARFGIGVLAERTGLTPEVVRAWERRFGLEIGVRTSAGHRRYTDDDVSLVREILDGRDRGLTLAVAIKAATDRARGADRASVHATLADEHPELRRMRLDHRTLVALSTAMEDELMARGEPTVVWGGFQDGQAFDRSRGRWEELARTSTWCVVLADFTGWPHDEEAPEGAGRAGRPVLVDLPPDSPMLREWCVVALAPGFAVLLSAWEVPSSSGPRTYETFLSTRRSVVVSAARALTAITSRAGVAAPPEVDRVLVDAGEVETSVRDSDRLWARAIEALAGQAGRQR</sequence>